<feature type="signal peptide" evidence="5">
    <location>
        <begin position="1"/>
        <end position="22"/>
    </location>
</feature>
<dbReference type="GO" id="GO:0030288">
    <property type="term" value="C:outer membrane-bounded periplasmic space"/>
    <property type="evidence" value="ECO:0007669"/>
    <property type="project" value="InterPro"/>
</dbReference>
<evidence type="ECO:0000256" key="2">
    <source>
        <dbReference type="ARBA" id="ARBA00009023"/>
    </source>
</evidence>
<evidence type="ECO:0000313" key="7">
    <source>
        <dbReference type="Proteomes" id="UP000321558"/>
    </source>
</evidence>
<accession>A0A511ZNE0</accession>
<evidence type="ECO:0000256" key="1">
    <source>
        <dbReference type="ARBA" id="ARBA00004196"/>
    </source>
</evidence>
<dbReference type="InterPro" id="IPR018389">
    <property type="entry name" value="DctP_fam"/>
</dbReference>
<dbReference type="InterPro" id="IPR038404">
    <property type="entry name" value="TRAP_DctP_sf"/>
</dbReference>
<dbReference type="RefSeq" id="WP_147211862.1">
    <property type="nucleotide sequence ID" value="NZ_BJYM01000017.1"/>
</dbReference>
<evidence type="ECO:0000313" key="6">
    <source>
        <dbReference type="EMBL" id="GEN88966.1"/>
    </source>
</evidence>
<comment type="subcellular location">
    <subcellularLocation>
        <location evidence="1">Cell envelope</location>
    </subcellularLocation>
</comment>
<dbReference type="OrthoDB" id="9776801at2"/>
<reference evidence="6 7" key="1">
    <citation type="submission" date="2019-07" db="EMBL/GenBank/DDBJ databases">
        <title>Whole genome shotgun sequence of Oceanobacillus sojae NBRC 105379.</title>
        <authorList>
            <person name="Hosoyama A."/>
            <person name="Uohara A."/>
            <person name="Ohji S."/>
            <person name="Ichikawa N."/>
        </authorList>
    </citation>
    <scope>NUCLEOTIDE SEQUENCE [LARGE SCALE GENOMIC DNA]</scope>
    <source>
        <strain evidence="6 7">NBRC 105379</strain>
    </source>
</reference>
<gene>
    <name evidence="6" type="ORF">OSO01_37050</name>
</gene>
<proteinExistence type="inferred from homology"/>
<keyword evidence="3" id="KW-0813">Transport</keyword>
<dbReference type="PANTHER" id="PTHR33376">
    <property type="match status" value="1"/>
</dbReference>
<evidence type="ECO:0000256" key="5">
    <source>
        <dbReference type="SAM" id="SignalP"/>
    </source>
</evidence>
<sequence length="338" mass="38230">MLKRMFVFSLLTLLILSGCSSAKESSAKEDDVTHWKMTHISDASHLWHRTAVEFANRVEEKTNGKVVIEIFPNSQLGSEVDNINSIRFGATDLTITGETLEVWTPNAVMLAVPYAFESEEHMRNVIEGEIGERIEQDIERDVGLTPLFYMERAPRNLTSNYPISTPEDLRGFSMRVPNVPLFLDSWSSAGAQPQVISLNEVFTGLQQGVIDGQENPNDLIESNGFYEVQNYLNLTEHVRSWIYVVVGTEQLEALPEEQQEAVKEAATEAEQYAQGLLEEETEAVLQRLLDNGMEINEDVDQDAFREAMLPALEEYFDEEQLELYLEILDAAEESGDEE</sequence>
<organism evidence="6 7">
    <name type="scientific">Oceanobacillus sojae</name>
    <dbReference type="NCBI Taxonomy" id="582851"/>
    <lineage>
        <taxon>Bacteria</taxon>
        <taxon>Bacillati</taxon>
        <taxon>Bacillota</taxon>
        <taxon>Bacilli</taxon>
        <taxon>Bacillales</taxon>
        <taxon>Bacillaceae</taxon>
        <taxon>Oceanobacillus</taxon>
    </lineage>
</organism>
<keyword evidence="7" id="KW-1185">Reference proteome</keyword>
<dbReference type="Proteomes" id="UP000321558">
    <property type="component" value="Unassembled WGS sequence"/>
</dbReference>
<dbReference type="AlphaFoldDB" id="A0A511ZNE0"/>
<dbReference type="NCBIfam" id="NF037995">
    <property type="entry name" value="TRAP_S1"/>
    <property type="match status" value="1"/>
</dbReference>
<name>A0A511ZNE0_9BACI</name>
<keyword evidence="4 5" id="KW-0732">Signal</keyword>
<dbReference type="PANTHER" id="PTHR33376:SF4">
    <property type="entry name" value="SIALIC ACID-BINDING PERIPLASMIC PROTEIN SIAP"/>
    <property type="match status" value="1"/>
</dbReference>
<dbReference type="EMBL" id="BJYM01000017">
    <property type="protein sequence ID" value="GEN88966.1"/>
    <property type="molecule type" value="Genomic_DNA"/>
</dbReference>
<evidence type="ECO:0000256" key="3">
    <source>
        <dbReference type="ARBA" id="ARBA00022448"/>
    </source>
</evidence>
<dbReference type="NCBIfam" id="TIGR00787">
    <property type="entry name" value="dctP"/>
    <property type="match status" value="1"/>
</dbReference>
<dbReference type="GO" id="GO:0055085">
    <property type="term" value="P:transmembrane transport"/>
    <property type="evidence" value="ECO:0007669"/>
    <property type="project" value="InterPro"/>
</dbReference>
<feature type="chain" id="PRO_5039387293" evidence="5">
    <location>
        <begin position="23"/>
        <end position="338"/>
    </location>
</feature>
<dbReference type="PIRSF" id="PIRSF006470">
    <property type="entry name" value="DctB"/>
    <property type="match status" value="1"/>
</dbReference>
<dbReference type="Gene3D" id="3.40.190.170">
    <property type="entry name" value="Bacterial extracellular solute-binding protein, family 7"/>
    <property type="match status" value="1"/>
</dbReference>
<dbReference type="InterPro" id="IPR004682">
    <property type="entry name" value="TRAP_DctP"/>
</dbReference>
<comment type="similarity">
    <text evidence="2">Belongs to the bacterial solute-binding protein 7 family.</text>
</comment>
<dbReference type="CDD" id="cd13603">
    <property type="entry name" value="PBP2_TRAP_Siap_TeaA_like"/>
    <property type="match status" value="1"/>
</dbReference>
<comment type="caution">
    <text evidence="6">The sequence shown here is derived from an EMBL/GenBank/DDBJ whole genome shotgun (WGS) entry which is preliminary data.</text>
</comment>
<dbReference type="PROSITE" id="PS51257">
    <property type="entry name" value="PROKAR_LIPOPROTEIN"/>
    <property type="match status" value="1"/>
</dbReference>
<dbReference type="Pfam" id="PF03480">
    <property type="entry name" value="DctP"/>
    <property type="match status" value="1"/>
</dbReference>
<protein>
    <submittedName>
        <fullName evidence="6">ABC transporter substrate-binding protein</fullName>
    </submittedName>
</protein>
<evidence type="ECO:0000256" key="4">
    <source>
        <dbReference type="ARBA" id="ARBA00022729"/>
    </source>
</evidence>